<proteinExistence type="predicted"/>
<dbReference type="RefSeq" id="WP_175507861.1">
    <property type="nucleotide sequence ID" value="NZ_FPBP01000009.1"/>
</dbReference>
<dbReference type="Pfam" id="PF04606">
    <property type="entry name" value="Ogr_Delta"/>
    <property type="match status" value="1"/>
</dbReference>
<organism evidence="2 3">
    <name type="scientific">Halomonas korlensis</name>
    <dbReference type="NCBI Taxonomy" id="463301"/>
    <lineage>
        <taxon>Bacteria</taxon>
        <taxon>Pseudomonadati</taxon>
        <taxon>Pseudomonadota</taxon>
        <taxon>Gammaproteobacteria</taxon>
        <taxon>Oceanospirillales</taxon>
        <taxon>Halomonadaceae</taxon>
        <taxon>Halomonas</taxon>
    </lineage>
</organism>
<evidence type="ECO:0000259" key="1">
    <source>
        <dbReference type="Pfam" id="PF04606"/>
    </source>
</evidence>
<feature type="domain" description="Zinc finger Ogr/Delta-type" evidence="1">
    <location>
        <begin position="4"/>
        <end position="47"/>
    </location>
</feature>
<reference evidence="3" key="1">
    <citation type="submission" date="2016-10" db="EMBL/GenBank/DDBJ databases">
        <authorList>
            <person name="Varghese N."/>
            <person name="Submissions S."/>
        </authorList>
    </citation>
    <scope>NUCLEOTIDE SEQUENCE [LARGE SCALE GENOMIC DNA]</scope>
    <source>
        <strain evidence="3">CGMCC 1.6981</strain>
    </source>
</reference>
<dbReference type="STRING" id="463301.SAMN04487955_10933"/>
<dbReference type="AlphaFoldDB" id="A0A1I7J3G3"/>
<dbReference type="EMBL" id="FPBP01000009">
    <property type="protein sequence ID" value="SFU79716.1"/>
    <property type="molecule type" value="Genomic_DNA"/>
</dbReference>
<evidence type="ECO:0000313" key="3">
    <source>
        <dbReference type="Proteomes" id="UP000198693"/>
    </source>
</evidence>
<accession>A0A1I7J3G3</accession>
<dbReference type="Proteomes" id="UP000198693">
    <property type="component" value="Unassembled WGS sequence"/>
</dbReference>
<evidence type="ECO:0000313" key="2">
    <source>
        <dbReference type="EMBL" id="SFU79716.1"/>
    </source>
</evidence>
<protein>
    <submittedName>
        <fullName evidence="2">Ogr/Delta-like zinc finger</fullName>
    </submittedName>
</protein>
<dbReference type="InterPro" id="IPR007684">
    <property type="entry name" value="Znf_Ogr/Delta"/>
</dbReference>
<gene>
    <name evidence="2" type="ORF">SAMN04487955_10933</name>
</gene>
<name>A0A1I7J3G3_9GAMM</name>
<sequence>MRITCPHCKDRAITRTSRRPAPVFYEVYVQCANPQCGWAGKIYVEFATTTAPSRQPDPQVRIPIEAASRRLLLDQLLPETS</sequence>
<keyword evidence="3" id="KW-1185">Reference proteome</keyword>